<proteinExistence type="predicted"/>
<dbReference type="Pfam" id="PF00002">
    <property type="entry name" value="7tm_2"/>
    <property type="match status" value="1"/>
</dbReference>
<organism evidence="7 8">
    <name type="scientific">Tegillarca granosa</name>
    <name type="common">Malaysian cockle</name>
    <name type="synonym">Anadara granosa</name>
    <dbReference type="NCBI Taxonomy" id="220873"/>
    <lineage>
        <taxon>Eukaryota</taxon>
        <taxon>Metazoa</taxon>
        <taxon>Spiralia</taxon>
        <taxon>Lophotrochozoa</taxon>
        <taxon>Mollusca</taxon>
        <taxon>Bivalvia</taxon>
        <taxon>Autobranchia</taxon>
        <taxon>Pteriomorphia</taxon>
        <taxon>Arcoida</taxon>
        <taxon>Arcoidea</taxon>
        <taxon>Arcidae</taxon>
        <taxon>Tegillarca</taxon>
    </lineage>
</organism>
<evidence type="ECO:0000313" key="8">
    <source>
        <dbReference type="Proteomes" id="UP001217089"/>
    </source>
</evidence>
<dbReference type="PROSITE" id="PS50261">
    <property type="entry name" value="G_PROTEIN_RECEP_F2_4"/>
    <property type="match status" value="1"/>
</dbReference>
<evidence type="ECO:0000256" key="5">
    <source>
        <dbReference type="SAM" id="Phobius"/>
    </source>
</evidence>
<evidence type="ECO:0000256" key="2">
    <source>
        <dbReference type="ARBA" id="ARBA00022692"/>
    </source>
</evidence>
<dbReference type="InterPro" id="IPR000832">
    <property type="entry name" value="GPCR_2_secretin-like"/>
</dbReference>
<dbReference type="PANTHER" id="PTHR45620">
    <property type="entry name" value="PDF RECEPTOR-LIKE PROTEIN-RELATED"/>
    <property type="match status" value="1"/>
</dbReference>
<evidence type="ECO:0000256" key="3">
    <source>
        <dbReference type="ARBA" id="ARBA00022989"/>
    </source>
</evidence>
<dbReference type="EMBL" id="JARBDR010000342">
    <property type="protein sequence ID" value="KAJ8313809.1"/>
    <property type="molecule type" value="Genomic_DNA"/>
</dbReference>
<feature type="transmembrane region" description="Helical" evidence="5">
    <location>
        <begin position="47"/>
        <end position="65"/>
    </location>
</feature>
<dbReference type="PANTHER" id="PTHR45620:SF15">
    <property type="entry name" value="DIURETIC HORMONE 44 RECEPTOR 1-RELATED"/>
    <property type="match status" value="1"/>
</dbReference>
<evidence type="ECO:0000256" key="1">
    <source>
        <dbReference type="ARBA" id="ARBA00004141"/>
    </source>
</evidence>
<keyword evidence="2 5" id="KW-0812">Transmembrane</keyword>
<dbReference type="Gene3D" id="1.20.1070.10">
    <property type="entry name" value="Rhodopsin 7-helix transmembrane proteins"/>
    <property type="match status" value="1"/>
</dbReference>
<keyword evidence="8" id="KW-1185">Reference proteome</keyword>
<comment type="caution">
    <text evidence="7">The sequence shown here is derived from an EMBL/GenBank/DDBJ whole genome shotgun (WGS) entry which is preliminary data.</text>
</comment>
<evidence type="ECO:0000259" key="6">
    <source>
        <dbReference type="PROSITE" id="PS50261"/>
    </source>
</evidence>
<dbReference type="PRINTS" id="PR00249">
    <property type="entry name" value="GPCRSECRETIN"/>
</dbReference>
<dbReference type="InterPro" id="IPR017981">
    <property type="entry name" value="GPCR_2-like_7TM"/>
</dbReference>
<reference evidence="7 8" key="1">
    <citation type="submission" date="2022-12" db="EMBL/GenBank/DDBJ databases">
        <title>Chromosome-level genome of Tegillarca granosa.</title>
        <authorList>
            <person name="Kim J."/>
        </authorList>
    </citation>
    <scope>NUCLEOTIDE SEQUENCE [LARGE SCALE GENOMIC DNA]</scope>
    <source>
        <strain evidence="7">Teg-2019</strain>
        <tissue evidence="7">Adductor muscle</tissue>
    </source>
</reference>
<dbReference type="InterPro" id="IPR050332">
    <property type="entry name" value="GPCR_2"/>
</dbReference>
<accession>A0ABQ9F8Z5</accession>
<dbReference type="Proteomes" id="UP001217089">
    <property type="component" value="Unassembled WGS sequence"/>
</dbReference>
<name>A0ABQ9F8Z5_TEGGR</name>
<keyword evidence="3 5" id="KW-1133">Transmembrane helix</keyword>
<gene>
    <name evidence="7" type="ORF">KUTeg_008370</name>
</gene>
<protein>
    <recommendedName>
        <fullName evidence="6">G-protein coupled receptors family 2 profile 2 domain-containing protein</fullName>
    </recommendedName>
</protein>
<sequence length="84" mass="10199">MGTTWEIFSKTKYPSRYGQNTNYSNDDFLWACKVETVFLNYAMVTNFFWMLVEGLYLHIIIVWTYSSDKIKLWYFIIIGWESLR</sequence>
<evidence type="ECO:0000256" key="4">
    <source>
        <dbReference type="ARBA" id="ARBA00023136"/>
    </source>
</evidence>
<evidence type="ECO:0000313" key="7">
    <source>
        <dbReference type="EMBL" id="KAJ8313809.1"/>
    </source>
</evidence>
<feature type="domain" description="G-protein coupled receptors family 2 profile 2" evidence="6">
    <location>
        <begin position="31"/>
        <end position="84"/>
    </location>
</feature>
<comment type="subcellular location">
    <subcellularLocation>
        <location evidence="1">Membrane</location>
        <topology evidence="1">Multi-pass membrane protein</topology>
    </subcellularLocation>
</comment>
<keyword evidence="4 5" id="KW-0472">Membrane</keyword>